<reference evidence="1" key="1">
    <citation type="submission" date="2020-03" db="EMBL/GenBank/DDBJ databases">
        <title>Site-based positive gene gene selection in Geosmithia morbida across the United States reveals a broad range of putative effectors and factors for local host and environmental adapation.</title>
        <authorList>
            <person name="Onufrak A."/>
            <person name="Murdoch R.W."/>
            <person name="Gazis R."/>
            <person name="Huff M."/>
            <person name="Staton M."/>
            <person name="Klingeman W."/>
            <person name="Hadziabdic D."/>
        </authorList>
    </citation>
    <scope>NUCLEOTIDE SEQUENCE</scope>
    <source>
        <strain evidence="1">1262</strain>
    </source>
</reference>
<dbReference type="SUPFAM" id="SSF51569">
    <property type="entry name" value="Aldolase"/>
    <property type="match status" value="1"/>
</dbReference>
<dbReference type="AlphaFoldDB" id="A0A9P4YN80"/>
<dbReference type="InterPro" id="IPR002220">
    <property type="entry name" value="DapA-like"/>
</dbReference>
<organism evidence="1 2">
    <name type="scientific">Geosmithia morbida</name>
    <dbReference type="NCBI Taxonomy" id="1094350"/>
    <lineage>
        <taxon>Eukaryota</taxon>
        <taxon>Fungi</taxon>
        <taxon>Dikarya</taxon>
        <taxon>Ascomycota</taxon>
        <taxon>Pezizomycotina</taxon>
        <taxon>Sordariomycetes</taxon>
        <taxon>Hypocreomycetidae</taxon>
        <taxon>Hypocreales</taxon>
        <taxon>Bionectriaceae</taxon>
        <taxon>Geosmithia</taxon>
    </lineage>
</organism>
<accession>A0A9P4YN80</accession>
<dbReference type="RefSeq" id="XP_035318703.1">
    <property type="nucleotide sequence ID" value="XM_035465438.1"/>
</dbReference>
<keyword evidence="2" id="KW-1185">Reference proteome</keyword>
<sequence length="327" mass="35117">MSKIGSPKARPLPAGVYTPVITLYNTTPSQTVDLPAMYRHCQHLASSGMHGLVYLGTNGELALLTRDERRQIIANAKRALVDMGLSEYPLVAGISAQSTAETALCAQEAAEAGALWGLLLPPSYWAKALSSDALVGYYRDVADTSPIPIIIYNFPGVTAGVDLDSDQIATLAAHPNIVATKLTCGNLGKLTRLTSRFLPSHFGVYGGSSDYLLPTLHAGGNGCVTGMGNVFPRSTARVFDLWKEGRLEEAAALQDLVANAEWACKKGLGCTKYGAWWYLGKDIGIVDEAAFHMRKPYQDIPEAMKKWSVDTLGVLADTEKKLAAEGR</sequence>
<dbReference type="PANTHER" id="PTHR12128:SF47">
    <property type="entry name" value="DIHYDRODIPICOLINATE SYNTHASE-RELATED"/>
    <property type="match status" value="1"/>
</dbReference>
<proteinExistence type="predicted"/>
<protein>
    <submittedName>
        <fullName evidence="1">4-hydroxy-2-oxoglutarate aldolase</fullName>
    </submittedName>
</protein>
<name>A0A9P4YN80_9HYPO</name>
<evidence type="ECO:0000313" key="2">
    <source>
        <dbReference type="Proteomes" id="UP000749293"/>
    </source>
</evidence>
<dbReference type="PRINTS" id="PR00146">
    <property type="entry name" value="DHPICSNTHASE"/>
</dbReference>
<dbReference type="Gene3D" id="3.20.20.70">
    <property type="entry name" value="Aldolase class I"/>
    <property type="match status" value="1"/>
</dbReference>
<dbReference type="Proteomes" id="UP000749293">
    <property type="component" value="Unassembled WGS sequence"/>
</dbReference>
<dbReference type="GO" id="GO:0008840">
    <property type="term" value="F:4-hydroxy-tetrahydrodipicolinate synthase activity"/>
    <property type="evidence" value="ECO:0007669"/>
    <property type="project" value="TreeGrafter"/>
</dbReference>
<dbReference type="GeneID" id="55969690"/>
<dbReference type="CDD" id="cd00408">
    <property type="entry name" value="DHDPS-like"/>
    <property type="match status" value="1"/>
</dbReference>
<gene>
    <name evidence="1" type="ORF">GMORB2_3462</name>
</gene>
<dbReference type="Pfam" id="PF00701">
    <property type="entry name" value="DHDPS"/>
    <property type="match status" value="1"/>
</dbReference>
<dbReference type="SMART" id="SM01130">
    <property type="entry name" value="DHDPS"/>
    <property type="match status" value="1"/>
</dbReference>
<comment type="caution">
    <text evidence="1">The sequence shown here is derived from an EMBL/GenBank/DDBJ whole genome shotgun (WGS) entry which is preliminary data.</text>
</comment>
<dbReference type="InterPro" id="IPR013785">
    <property type="entry name" value="Aldolase_TIM"/>
</dbReference>
<evidence type="ECO:0000313" key="1">
    <source>
        <dbReference type="EMBL" id="KAF4120051.1"/>
    </source>
</evidence>
<dbReference type="EMBL" id="JAANYQ010000019">
    <property type="protein sequence ID" value="KAF4120051.1"/>
    <property type="molecule type" value="Genomic_DNA"/>
</dbReference>
<dbReference type="PANTHER" id="PTHR12128">
    <property type="entry name" value="DIHYDRODIPICOLINATE SYNTHASE"/>
    <property type="match status" value="1"/>
</dbReference>
<dbReference type="OrthoDB" id="191315at2759"/>